<reference evidence="2 3" key="1">
    <citation type="journal article" date="2007" name="Science">
        <title>Sea anemone genome reveals ancestral eumetazoan gene repertoire and genomic organization.</title>
        <authorList>
            <person name="Putnam N.H."/>
            <person name="Srivastava M."/>
            <person name="Hellsten U."/>
            <person name="Dirks B."/>
            <person name="Chapman J."/>
            <person name="Salamov A."/>
            <person name="Terry A."/>
            <person name="Shapiro H."/>
            <person name="Lindquist E."/>
            <person name="Kapitonov V.V."/>
            <person name="Jurka J."/>
            <person name="Genikhovich G."/>
            <person name="Grigoriev I.V."/>
            <person name="Lucas S.M."/>
            <person name="Steele R.E."/>
            <person name="Finnerty J.R."/>
            <person name="Technau U."/>
            <person name="Martindale M.Q."/>
            <person name="Rokhsar D.S."/>
        </authorList>
    </citation>
    <scope>NUCLEOTIDE SEQUENCE [LARGE SCALE GENOMIC DNA]</scope>
    <source>
        <strain evidence="3">CH2 X CH6</strain>
    </source>
</reference>
<sequence length="103" mass="11604">MSRKVGKNISGFCQFLIDSKSDCKPEDQPKVVLKLTPLQSMWAKEVHSRVELVIEYTPRYPDQCPKLSLQKAVGLSKENLNNLQRELECLAAELVGEVCGNIK</sequence>
<name>A7SUL4_NEMVE</name>
<dbReference type="HOGENOM" id="CLU_2266909_0_0_1"/>
<evidence type="ECO:0000259" key="1">
    <source>
        <dbReference type="Pfam" id="PF05773"/>
    </source>
</evidence>
<dbReference type="Gene3D" id="3.10.110.10">
    <property type="entry name" value="Ubiquitin Conjugating Enzyme"/>
    <property type="match status" value="1"/>
</dbReference>
<dbReference type="EMBL" id="DS469815">
    <property type="protein sequence ID" value="EDO32602.1"/>
    <property type="molecule type" value="Genomic_DNA"/>
</dbReference>
<dbReference type="SUPFAM" id="SSF54495">
    <property type="entry name" value="UBC-like"/>
    <property type="match status" value="1"/>
</dbReference>
<dbReference type="InterPro" id="IPR006575">
    <property type="entry name" value="RWD_dom"/>
</dbReference>
<gene>
    <name evidence="2" type="ORF">NEMVEDRAFT_v1g217733</name>
</gene>
<accession>A7SUL4</accession>
<evidence type="ECO:0000313" key="2">
    <source>
        <dbReference type="EMBL" id="EDO32602.1"/>
    </source>
</evidence>
<dbReference type="PhylomeDB" id="A7SUL4"/>
<dbReference type="Pfam" id="PF05773">
    <property type="entry name" value="RWD"/>
    <property type="match status" value="1"/>
</dbReference>
<dbReference type="STRING" id="45351.A7SUL4"/>
<dbReference type="Proteomes" id="UP000001593">
    <property type="component" value="Unassembled WGS sequence"/>
</dbReference>
<evidence type="ECO:0000313" key="3">
    <source>
        <dbReference type="Proteomes" id="UP000001593"/>
    </source>
</evidence>
<dbReference type="InParanoid" id="A7SUL4"/>
<keyword evidence="3" id="KW-1185">Reference proteome</keyword>
<proteinExistence type="predicted"/>
<organism evidence="2 3">
    <name type="scientific">Nematostella vectensis</name>
    <name type="common">Starlet sea anemone</name>
    <dbReference type="NCBI Taxonomy" id="45351"/>
    <lineage>
        <taxon>Eukaryota</taxon>
        <taxon>Metazoa</taxon>
        <taxon>Cnidaria</taxon>
        <taxon>Anthozoa</taxon>
        <taxon>Hexacorallia</taxon>
        <taxon>Actiniaria</taxon>
        <taxon>Edwardsiidae</taxon>
        <taxon>Nematostella</taxon>
    </lineage>
</organism>
<protein>
    <recommendedName>
        <fullName evidence="1">RWD domain-containing protein</fullName>
    </recommendedName>
</protein>
<dbReference type="CDD" id="cd23823">
    <property type="entry name" value="RWD_GCN2"/>
    <property type="match status" value="1"/>
</dbReference>
<feature type="domain" description="RWD" evidence="1">
    <location>
        <begin position="28"/>
        <end position="99"/>
    </location>
</feature>
<dbReference type="AlphaFoldDB" id="A7SUL4"/>
<dbReference type="InterPro" id="IPR016135">
    <property type="entry name" value="UBQ-conjugating_enzyme/RWD"/>
</dbReference>